<organism evidence="2 3">
    <name type="scientific">Apodospora peruviana</name>
    <dbReference type="NCBI Taxonomy" id="516989"/>
    <lineage>
        <taxon>Eukaryota</taxon>
        <taxon>Fungi</taxon>
        <taxon>Dikarya</taxon>
        <taxon>Ascomycota</taxon>
        <taxon>Pezizomycotina</taxon>
        <taxon>Sordariomycetes</taxon>
        <taxon>Sordariomycetidae</taxon>
        <taxon>Sordariales</taxon>
        <taxon>Lasiosphaeriaceae</taxon>
        <taxon>Apodospora</taxon>
    </lineage>
</organism>
<proteinExistence type="predicted"/>
<feature type="region of interest" description="Disordered" evidence="1">
    <location>
        <begin position="287"/>
        <end position="324"/>
    </location>
</feature>
<evidence type="ECO:0000313" key="3">
    <source>
        <dbReference type="Proteomes" id="UP001283341"/>
    </source>
</evidence>
<dbReference type="Proteomes" id="UP001283341">
    <property type="component" value="Unassembled WGS sequence"/>
</dbReference>
<feature type="compositionally biased region" description="Low complexity" evidence="1">
    <location>
        <begin position="163"/>
        <end position="173"/>
    </location>
</feature>
<accession>A0AAE0I0U7</accession>
<comment type="caution">
    <text evidence="2">The sequence shown here is derived from an EMBL/GenBank/DDBJ whole genome shotgun (WGS) entry which is preliminary data.</text>
</comment>
<keyword evidence="3" id="KW-1185">Reference proteome</keyword>
<gene>
    <name evidence="2" type="ORF">B0H66DRAFT_625729</name>
</gene>
<sequence length="464" mass="52543">MKGLHRVTGLFPFAKSLRKERETLVDTLETERAPIMPPGPNWVNQPRGRPNTAGSNRYRVPTPHPVTKKRAGDKLDAHDETHDEEGWEDEDSADEDPLDYPPSLPMGHHRDDSTRSISSPSRLQQQQHSGVDTVDDRRVTSSPYRLQQQENLPYAKDNGQNISSHPSRQSQSSYAMYQETGYAALHHRLRHRNTRIADNNHERRVETGYYSAHHSLPYQTTHALNISHARHETGYGSAHHSLPHQITHTGDISHDRYDRHDKEALCRNQRQRLRKYYDNCRAKVDHVEDRDEHDDSETYSYMKGPGSADSPAVKGDGTKPAPAVIQDVPQRKSVVVVHPAYPLPNCFSGEIINKPNRSGWVFECSGDEAGPSDWGYQYGMSDSGTLQPDSAKGFFDKYDEGVNDDDAGSSDWWLAYRARRSMGHAINHASEESVVEHHDDEDDDDDHGRVSGFDYWANAAGRNV</sequence>
<feature type="compositionally biased region" description="Basic and acidic residues" evidence="1">
    <location>
        <begin position="70"/>
        <end position="81"/>
    </location>
</feature>
<feature type="compositionally biased region" description="Polar residues" evidence="1">
    <location>
        <begin position="140"/>
        <end position="151"/>
    </location>
</feature>
<reference evidence="2" key="1">
    <citation type="journal article" date="2023" name="Mol. Phylogenet. Evol.">
        <title>Genome-scale phylogeny and comparative genomics of the fungal order Sordariales.</title>
        <authorList>
            <person name="Hensen N."/>
            <person name="Bonometti L."/>
            <person name="Westerberg I."/>
            <person name="Brannstrom I.O."/>
            <person name="Guillou S."/>
            <person name="Cros-Aarteil S."/>
            <person name="Calhoun S."/>
            <person name="Haridas S."/>
            <person name="Kuo A."/>
            <person name="Mondo S."/>
            <person name="Pangilinan J."/>
            <person name="Riley R."/>
            <person name="LaButti K."/>
            <person name="Andreopoulos B."/>
            <person name="Lipzen A."/>
            <person name="Chen C."/>
            <person name="Yan M."/>
            <person name="Daum C."/>
            <person name="Ng V."/>
            <person name="Clum A."/>
            <person name="Steindorff A."/>
            <person name="Ohm R.A."/>
            <person name="Martin F."/>
            <person name="Silar P."/>
            <person name="Natvig D.O."/>
            <person name="Lalanne C."/>
            <person name="Gautier V."/>
            <person name="Ament-Velasquez S.L."/>
            <person name="Kruys A."/>
            <person name="Hutchinson M.I."/>
            <person name="Powell A.J."/>
            <person name="Barry K."/>
            <person name="Miller A.N."/>
            <person name="Grigoriev I.V."/>
            <person name="Debuchy R."/>
            <person name="Gladieux P."/>
            <person name="Hiltunen Thoren M."/>
            <person name="Johannesson H."/>
        </authorList>
    </citation>
    <scope>NUCLEOTIDE SEQUENCE</scope>
    <source>
        <strain evidence="2">CBS 118394</strain>
    </source>
</reference>
<reference evidence="2" key="2">
    <citation type="submission" date="2023-06" db="EMBL/GenBank/DDBJ databases">
        <authorList>
            <consortium name="Lawrence Berkeley National Laboratory"/>
            <person name="Haridas S."/>
            <person name="Hensen N."/>
            <person name="Bonometti L."/>
            <person name="Westerberg I."/>
            <person name="Brannstrom I.O."/>
            <person name="Guillou S."/>
            <person name="Cros-Aarteil S."/>
            <person name="Calhoun S."/>
            <person name="Kuo A."/>
            <person name="Mondo S."/>
            <person name="Pangilinan J."/>
            <person name="Riley R."/>
            <person name="Labutti K."/>
            <person name="Andreopoulos B."/>
            <person name="Lipzen A."/>
            <person name="Chen C."/>
            <person name="Yanf M."/>
            <person name="Daum C."/>
            <person name="Ng V."/>
            <person name="Clum A."/>
            <person name="Steindorff A."/>
            <person name="Ohm R."/>
            <person name="Martin F."/>
            <person name="Silar P."/>
            <person name="Natvig D."/>
            <person name="Lalanne C."/>
            <person name="Gautier V."/>
            <person name="Ament-Velasquez S.L."/>
            <person name="Kruys A."/>
            <person name="Hutchinson M.I."/>
            <person name="Powell A.J."/>
            <person name="Barry K."/>
            <person name="Miller A.N."/>
            <person name="Grigoriev I.V."/>
            <person name="Debuchy R."/>
            <person name="Gladieux P."/>
            <person name="Thoren M.H."/>
            <person name="Johannesson H."/>
        </authorList>
    </citation>
    <scope>NUCLEOTIDE SEQUENCE</scope>
    <source>
        <strain evidence="2">CBS 118394</strain>
    </source>
</reference>
<protein>
    <submittedName>
        <fullName evidence="2">Uncharacterized protein</fullName>
    </submittedName>
</protein>
<feature type="region of interest" description="Disordered" evidence="1">
    <location>
        <begin position="429"/>
        <end position="452"/>
    </location>
</feature>
<dbReference type="AlphaFoldDB" id="A0AAE0I0U7"/>
<dbReference type="EMBL" id="JAUEDM010000005">
    <property type="protein sequence ID" value="KAK3316508.1"/>
    <property type="molecule type" value="Genomic_DNA"/>
</dbReference>
<evidence type="ECO:0000256" key="1">
    <source>
        <dbReference type="SAM" id="MobiDB-lite"/>
    </source>
</evidence>
<name>A0AAE0I0U7_9PEZI</name>
<feature type="region of interest" description="Disordered" evidence="1">
    <location>
        <begin position="28"/>
        <end position="173"/>
    </location>
</feature>
<feature type="compositionally biased region" description="Basic and acidic residues" evidence="1">
    <location>
        <begin position="429"/>
        <end position="438"/>
    </location>
</feature>
<feature type="compositionally biased region" description="Acidic residues" evidence="1">
    <location>
        <begin position="82"/>
        <end position="98"/>
    </location>
</feature>
<feature type="compositionally biased region" description="Polar residues" evidence="1">
    <location>
        <begin position="115"/>
        <end position="130"/>
    </location>
</feature>
<evidence type="ECO:0000313" key="2">
    <source>
        <dbReference type="EMBL" id="KAK3316508.1"/>
    </source>
</evidence>